<dbReference type="SUPFAM" id="SSF48452">
    <property type="entry name" value="TPR-like"/>
    <property type="match status" value="2"/>
</dbReference>
<evidence type="ECO:0000313" key="3">
    <source>
        <dbReference type="EMBL" id="GER25803.1"/>
    </source>
</evidence>
<dbReference type="GO" id="GO:0099402">
    <property type="term" value="P:plant organ development"/>
    <property type="evidence" value="ECO:0007669"/>
    <property type="project" value="UniProtKB-ARBA"/>
</dbReference>
<name>A0A5A7NZA3_STRAF</name>
<dbReference type="InterPro" id="IPR011990">
    <property type="entry name" value="TPR-like_helical_dom_sf"/>
</dbReference>
<evidence type="ECO:0000256" key="1">
    <source>
        <dbReference type="ARBA" id="ARBA00022737"/>
    </source>
</evidence>
<sequence>YTHKQDVAKANHTITRLCKEGKIQEAREMFEQMPERDVISWTALISGHVKCGMLEEARAFFDRADAVKNVIEDAYELFRQMPERNVVSWTIMVSGLAGDGKPNEVTFASVLCACGNLAGLNEGAQVHQVISKTIYHQESNFVVSALINMYSKCGDLEMARRAFDDGLIGHQDLVSWNSMIAAYAQHGHGFKAISVFEEMRKTGFEPNDVTYVGLLNACTHAGLVQEGLNYFNALLEDGSARVRDDHYTCVVDLYGRAGRLKEAYDLITGLSSLKDSAYAWGALLLGCNVHGEREIGRLAAERLLELEPENENSYVLLSNVYRVCGDWKEAEGVKSRMKGGGLKKQPGCSWIEVRNEFRVFVVGDRSSLHGDIHLLLWGLHEKMRKVEDLVLENVLMEENFL</sequence>
<evidence type="ECO:0000256" key="2">
    <source>
        <dbReference type="PROSITE-ProRule" id="PRU00708"/>
    </source>
</evidence>
<dbReference type="PROSITE" id="PS51375">
    <property type="entry name" value="PPR"/>
    <property type="match status" value="2"/>
</dbReference>
<gene>
    <name evidence="3" type="ORF">STAS_01400</name>
</gene>
<keyword evidence="4" id="KW-1185">Reference proteome</keyword>
<dbReference type="InterPro" id="IPR046960">
    <property type="entry name" value="PPR_At4g14850-like_plant"/>
</dbReference>
<dbReference type="InterPro" id="IPR046848">
    <property type="entry name" value="E_motif"/>
</dbReference>
<proteinExistence type="predicted"/>
<dbReference type="PANTHER" id="PTHR47926:SF373">
    <property type="entry name" value="TETRATRICOPEPTIDE-LIKE HELICAL DOMAIN SUPERFAMILY, DYW DOMAIN-CONTAINING PROTEIN"/>
    <property type="match status" value="1"/>
</dbReference>
<organism evidence="3 4">
    <name type="scientific">Striga asiatica</name>
    <name type="common">Asiatic witchweed</name>
    <name type="synonym">Buchnera asiatica</name>
    <dbReference type="NCBI Taxonomy" id="4170"/>
    <lineage>
        <taxon>Eukaryota</taxon>
        <taxon>Viridiplantae</taxon>
        <taxon>Streptophyta</taxon>
        <taxon>Embryophyta</taxon>
        <taxon>Tracheophyta</taxon>
        <taxon>Spermatophyta</taxon>
        <taxon>Magnoliopsida</taxon>
        <taxon>eudicotyledons</taxon>
        <taxon>Gunneridae</taxon>
        <taxon>Pentapetalae</taxon>
        <taxon>asterids</taxon>
        <taxon>lamiids</taxon>
        <taxon>Lamiales</taxon>
        <taxon>Orobanchaceae</taxon>
        <taxon>Buchnereae</taxon>
        <taxon>Striga</taxon>
    </lineage>
</organism>
<dbReference type="GO" id="GO:0009451">
    <property type="term" value="P:RNA modification"/>
    <property type="evidence" value="ECO:0007669"/>
    <property type="project" value="InterPro"/>
</dbReference>
<dbReference type="PANTHER" id="PTHR47926">
    <property type="entry name" value="PENTATRICOPEPTIDE REPEAT-CONTAINING PROTEIN"/>
    <property type="match status" value="1"/>
</dbReference>
<feature type="repeat" description="PPR" evidence="2">
    <location>
        <begin position="6"/>
        <end position="40"/>
    </location>
</feature>
<dbReference type="NCBIfam" id="TIGR00756">
    <property type="entry name" value="PPR"/>
    <property type="match status" value="3"/>
</dbReference>
<comment type="caution">
    <text evidence="3">The sequence shown here is derived from an EMBL/GenBank/DDBJ whole genome shotgun (WGS) entry which is preliminary data.</text>
</comment>
<protein>
    <submittedName>
        <fullName evidence="3">Pentatricopeptide repeat-containing family protein</fullName>
    </submittedName>
</protein>
<dbReference type="Pfam" id="PF20431">
    <property type="entry name" value="E_motif"/>
    <property type="match status" value="1"/>
</dbReference>
<dbReference type="InterPro" id="IPR002885">
    <property type="entry name" value="PPR_rpt"/>
</dbReference>
<dbReference type="Pfam" id="PF01535">
    <property type="entry name" value="PPR"/>
    <property type="match status" value="4"/>
</dbReference>
<feature type="non-terminal residue" evidence="3">
    <location>
        <position position="1"/>
    </location>
</feature>
<accession>A0A5A7NZA3</accession>
<dbReference type="OrthoDB" id="185373at2759"/>
<evidence type="ECO:0000313" key="4">
    <source>
        <dbReference type="Proteomes" id="UP000325081"/>
    </source>
</evidence>
<dbReference type="Pfam" id="PF13041">
    <property type="entry name" value="PPR_2"/>
    <property type="match status" value="1"/>
</dbReference>
<keyword evidence="1" id="KW-0677">Repeat</keyword>
<dbReference type="FunFam" id="1.25.40.10:FF:000158">
    <property type="entry name" value="pentatricopeptide repeat-containing protein At2g33680"/>
    <property type="match status" value="1"/>
</dbReference>
<dbReference type="EMBL" id="BKCP01000558">
    <property type="protein sequence ID" value="GER25803.1"/>
    <property type="molecule type" value="Genomic_DNA"/>
</dbReference>
<dbReference type="Gene3D" id="1.25.40.10">
    <property type="entry name" value="Tetratricopeptide repeat domain"/>
    <property type="match status" value="3"/>
</dbReference>
<dbReference type="AlphaFoldDB" id="A0A5A7NZA3"/>
<dbReference type="GO" id="GO:0003723">
    <property type="term" value="F:RNA binding"/>
    <property type="evidence" value="ECO:0007669"/>
    <property type="project" value="InterPro"/>
</dbReference>
<dbReference type="Proteomes" id="UP000325081">
    <property type="component" value="Unassembled WGS sequence"/>
</dbReference>
<reference evidence="4" key="1">
    <citation type="journal article" date="2019" name="Curr. Biol.">
        <title>Genome Sequence of Striga asiatica Provides Insight into the Evolution of Plant Parasitism.</title>
        <authorList>
            <person name="Yoshida S."/>
            <person name="Kim S."/>
            <person name="Wafula E.K."/>
            <person name="Tanskanen J."/>
            <person name="Kim Y.M."/>
            <person name="Honaas L."/>
            <person name="Yang Z."/>
            <person name="Spallek T."/>
            <person name="Conn C.E."/>
            <person name="Ichihashi Y."/>
            <person name="Cheong K."/>
            <person name="Cui S."/>
            <person name="Der J.P."/>
            <person name="Gundlach H."/>
            <person name="Jiao Y."/>
            <person name="Hori C."/>
            <person name="Ishida J.K."/>
            <person name="Kasahara H."/>
            <person name="Kiba T."/>
            <person name="Kim M.S."/>
            <person name="Koo N."/>
            <person name="Laohavisit A."/>
            <person name="Lee Y.H."/>
            <person name="Lumba S."/>
            <person name="McCourt P."/>
            <person name="Mortimer J.C."/>
            <person name="Mutuku J.M."/>
            <person name="Nomura T."/>
            <person name="Sasaki-Sekimoto Y."/>
            <person name="Seto Y."/>
            <person name="Wang Y."/>
            <person name="Wakatake T."/>
            <person name="Sakakibara H."/>
            <person name="Demura T."/>
            <person name="Yamaguchi S."/>
            <person name="Yoneyama K."/>
            <person name="Manabe R.I."/>
            <person name="Nelson D.C."/>
            <person name="Schulman A.H."/>
            <person name="Timko M.P."/>
            <person name="dePamphilis C.W."/>
            <person name="Choi D."/>
            <person name="Shirasu K."/>
        </authorList>
    </citation>
    <scope>NUCLEOTIDE SEQUENCE [LARGE SCALE GENOMIC DNA]</scope>
    <source>
        <strain evidence="4">cv. UVA1</strain>
    </source>
</reference>
<feature type="repeat" description="PPR" evidence="2">
    <location>
        <begin position="172"/>
        <end position="206"/>
    </location>
</feature>